<dbReference type="InterPro" id="IPR029039">
    <property type="entry name" value="Flavoprotein-like_sf"/>
</dbReference>
<protein>
    <submittedName>
        <fullName evidence="2">NAD(P)H-dependent FMN reductase</fullName>
    </submittedName>
</protein>
<reference evidence="2 3" key="1">
    <citation type="submission" date="2019-06" db="EMBL/GenBank/DDBJ databases">
        <title>Sequencing the genomes of 1000 actinobacteria strains.</title>
        <authorList>
            <person name="Klenk H.-P."/>
        </authorList>
    </citation>
    <scope>NUCLEOTIDE SEQUENCE [LARGE SCALE GENOMIC DNA]</scope>
    <source>
        <strain evidence="2 3">DSM 4813</strain>
    </source>
</reference>
<name>A0A542ZUN8_RARFA</name>
<dbReference type="AlphaFoldDB" id="A0A542ZUN8"/>
<keyword evidence="3" id="KW-1185">Reference proteome</keyword>
<dbReference type="PANTHER" id="PTHR30543:SF21">
    <property type="entry name" value="NAD(P)H-DEPENDENT FMN REDUCTASE LOT6"/>
    <property type="match status" value="1"/>
</dbReference>
<dbReference type="GO" id="GO:0005829">
    <property type="term" value="C:cytosol"/>
    <property type="evidence" value="ECO:0007669"/>
    <property type="project" value="TreeGrafter"/>
</dbReference>
<dbReference type="EMBL" id="VFOS01000001">
    <property type="protein sequence ID" value="TQL64083.1"/>
    <property type="molecule type" value="Genomic_DNA"/>
</dbReference>
<dbReference type="Proteomes" id="UP000315389">
    <property type="component" value="Unassembled WGS sequence"/>
</dbReference>
<sequence length="188" mass="20513">MTKLMIVVGSVRPGRIGLPIAQWVRDQAESDGRFEVDFADLGEIGLPFMDEPKHPRLRQYTHQHTIDWSRRVEAADAFVFVTPEYNHSYSPALKNALDFLFVEWSRKPVAFVAYGGVSGGTRGLMAMAPVIEALGLVRAQTNVEIHGAGSLVKDGAFAADERLAGTLGKALTELNGLAATLGEYRARS</sequence>
<dbReference type="Gene3D" id="3.40.50.360">
    <property type="match status" value="1"/>
</dbReference>
<evidence type="ECO:0000313" key="2">
    <source>
        <dbReference type="EMBL" id="TQL64083.1"/>
    </source>
</evidence>
<comment type="caution">
    <text evidence="2">The sequence shown here is derived from an EMBL/GenBank/DDBJ whole genome shotgun (WGS) entry which is preliminary data.</text>
</comment>
<proteinExistence type="predicted"/>
<evidence type="ECO:0000313" key="3">
    <source>
        <dbReference type="Proteomes" id="UP000315389"/>
    </source>
</evidence>
<gene>
    <name evidence="2" type="ORF">FB461_0568</name>
</gene>
<dbReference type="PANTHER" id="PTHR30543">
    <property type="entry name" value="CHROMATE REDUCTASE"/>
    <property type="match status" value="1"/>
</dbReference>
<feature type="domain" description="NADPH-dependent FMN reductase-like" evidence="1">
    <location>
        <begin position="3"/>
        <end position="140"/>
    </location>
</feature>
<dbReference type="Pfam" id="PF03358">
    <property type="entry name" value="FMN_red"/>
    <property type="match status" value="1"/>
</dbReference>
<accession>A0A542ZUN8</accession>
<evidence type="ECO:0000259" key="1">
    <source>
        <dbReference type="Pfam" id="PF03358"/>
    </source>
</evidence>
<dbReference type="InterPro" id="IPR050712">
    <property type="entry name" value="NAD(P)H-dep_reductase"/>
</dbReference>
<dbReference type="InterPro" id="IPR005025">
    <property type="entry name" value="FMN_Rdtase-like_dom"/>
</dbReference>
<dbReference type="RefSeq" id="WP_142118764.1">
    <property type="nucleotide sequence ID" value="NZ_BAAASV010000003.1"/>
</dbReference>
<dbReference type="SUPFAM" id="SSF52218">
    <property type="entry name" value="Flavoproteins"/>
    <property type="match status" value="1"/>
</dbReference>
<organism evidence="2 3">
    <name type="scientific">Rarobacter faecitabidus</name>
    <dbReference type="NCBI Taxonomy" id="13243"/>
    <lineage>
        <taxon>Bacteria</taxon>
        <taxon>Bacillati</taxon>
        <taxon>Actinomycetota</taxon>
        <taxon>Actinomycetes</taxon>
        <taxon>Micrococcales</taxon>
        <taxon>Rarobacteraceae</taxon>
        <taxon>Rarobacter</taxon>
    </lineage>
</organism>
<dbReference type="OrthoDB" id="9812295at2"/>
<dbReference type="GO" id="GO:0010181">
    <property type="term" value="F:FMN binding"/>
    <property type="evidence" value="ECO:0007669"/>
    <property type="project" value="TreeGrafter"/>
</dbReference>
<dbReference type="GO" id="GO:0016491">
    <property type="term" value="F:oxidoreductase activity"/>
    <property type="evidence" value="ECO:0007669"/>
    <property type="project" value="InterPro"/>
</dbReference>